<evidence type="ECO:0000313" key="3">
    <source>
        <dbReference type="Proteomes" id="UP001219934"/>
    </source>
</evidence>
<dbReference type="EMBL" id="JAPTMU010000020">
    <property type="protein sequence ID" value="KAJ4925845.1"/>
    <property type="molecule type" value="Genomic_DNA"/>
</dbReference>
<reference evidence="2" key="1">
    <citation type="submission" date="2022-11" db="EMBL/GenBank/DDBJ databases">
        <title>Chromosome-level genome of Pogonophryne albipinna.</title>
        <authorList>
            <person name="Jo E."/>
        </authorList>
    </citation>
    <scope>NUCLEOTIDE SEQUENCE</scope>
    <source>
        <strain evidence="2">SGF0006</strain>
        <tissue evidence="2">Muscle</tissue>
    </source>
</reference>
<organism evidence="2 3">
    <name type="scientific">Pogonophryne albipinna</name>
    <dbReference type="NCBI Taxonomy" id="1090488"/>
    <lineage>
        <taxon>Eukaryota</taxon>
        <taxon>Metazoa</taxon>
        <taxon>Chordata</taxon>
        <taxon>Craniata</taxon>
        <taxon>Vertebrata</taxon>
        <taxon>Euteleostomi</taxon>
        <taxon>Actinopterygii</taxon>
        <taxon>Neopterygii</taxon>
        <taxon>Teleostei</taxon>
        <taxon>Neoteleostei</taxon>
        <taxon>Acanthomorphata</taxon>
        <taxon>Eupercaria</taxon>
        <taxon>Perciformes</taxon>
        <taxon>Notothenioidei</taxon>
        <taxon>Pogonophryne</taxon>
    </lineage>
</organism>
<accession>A0AAD6F9N6</accession>
<dbReference type="Proteomes" id="UP001219934">
    <property type="component" value="Unassembled WGS sequence"/>
</dbReference>
<sequence>MEGRPGPYRARITDTSAPPGRNAYSPSGRREGEERRRRKQADIKRGSKKRKKRTSEGKAHSNLKPFPYVTFVYVSRNTVANIPPKQS</sequence>
<name>A0AAD6F9N6_9TELE</name>
<evidence type="ECO:0000313" key="2">
    <source>
        <dbReference type="EMBL" id="KAJ4925845.1"/>
    </source>
</evidence>
<dbReference type="AlphaFoldDB" id="A0AAD6F9N6"/>
<comment type="caution">
    <text evidence="2">The sequence shown here is derived from an EMBL/GenBank/DDBJ whole genome shotgun (WGS) entry which is preliminary data.</text>
</comment>
<keyword evidence="3" id="KW-1185">Reference proteome</keyword>
<feature type="compositionally biased region" description="Basic and acidic residues" evidence="1">
    <location>
        <begin position="28"/>
        <end position="45"/>
    </location>
</feature>
<gene>
    <name evidence="2" type="ORF">JOQ06_008031</name>
</gene>
<feature type="region of interest" description="Disordered" evidence="1">
    <location>
        <begin position="1"/>
        <end position="66"/>
    </location>
</feature>
<protein>
    <submittedName>
        <fullName evidence="2">Uncharacterized protein</fullName>
    </submittedName>
</protein>
<evidence type="ECO:0000256" key="1">
    <source>
        <dbReference type="SAM" id="MobiDB-lite"/>
    </source>
</evidence>
<proteinExistence type="predicted"/>